<keyword evidence="3" id="KW-1185">Reference proteome</keyword>
<feature type="region of interest" description="Disordered" evidence="1">
    <location>
        <begin position="151"/>
        <end position="179"/>
    </location>
</feature>
<dbReference type="Proteomes" id="UP000019132">
    <property type="component" value="Unassembled WGS sequence"/>
</dbReference>
<protein>
    <submittedName>
        <fullName evidence="2">Uncharacterized protein</fullName>
    </submittedName>
</protein>
<evidence type="ECO:0000313" key="3">
    <source>
        <dbReference type="Proteomes" id="UP000019132"/>
    </source>
</evidence>
<evidence type="ECO:0000313" key="2">
    <source>
        <dbReference type="EnsemblProtists" id="PYU1_T013958"/>
    </source>
</evidence>
<dbReference type="InParanoid" id="K3X9Q9"/>
<sequence length="270" mass="27804">MRKRASTPPVATEDELYAQNPAISVDEQETGVNGGNISMKSLLVTLKKRKLNPEAHGDNGADAASKLPSFRDVFEAPRPQAAPGAAPGVSVAAPVVACQPGAQPVPTTVLSSAEMKCKYRTGKCSNVRALKSCGDYHNLCNYHRLRANANQRKLDRKKKVQRQQTSTTSSGVSSPSAQSSSVASPASVAAIASSFSAPSSVAAAAALASLPTSLAPSSSSQSQRFDGAASMTAPFYAAAASASAAGVVASLDSNRSNSLRVKQETDACSY</sequence>
<feature type="region of interest" description="Disordered" evidence="1">
    <location>
        <begin position="1"/>
        <end position="31"/>
    </location>
</feature>
<organism evidence="2 3">
    <name type="scientific">Globisporangium ultimum (strain ATCC 200006 / CBS 805.95 / DAOM BR144)</name>
    <name type="common">Pythium ultimum</name>
    <dbReference type="NCBI Taxonomy" id="431595"/>
    <lineage>
        <taxon>Eukaryota</taxon>
        <taxon>Sar</taxon>
        <taxon>Stramenopiles</taxon>
        <taxon>Oomycota</taxon>
        <taxon>Peronosporomycetes</taxon>
        <taxon>Pythiales</taxon>
        <taxon>Pythiaceae</taxon>
        <taxon>Globisporangium</taxon>
    </lineage>
</organism>
<dbReference type="AlphaFoldDB" id="K3X9Q9"/>
<name>K3X9Q9_GLOUD</name>
<dbReference type="HOGENOM" id="CLU_081440_0_0_1"/>
<dbReference type="EnsemblProtists" id="PYU1_T013958">
    <property type="protein sequence ID" value="PYU1_T013958"/>
    <property type="gene ID" value="PYU1_G013929"/>
</dbReference>
<reference evidence="3" key="2">
    <citation type="submission" date="2010-04" db="EMBL/GenBank/DDBJ databases">
        <authorList>
            <person name="Buell R."/>
            <person name="Hamilton J."/>
            <person name="Hostetler J."/>
        </authorList>
    </citation>
    <scope>NUCLEOTIDE SEQUENCE [LARGE SCALE GENOMIC DNA]</scope>
    <source>
        <strain evidence="3">DAOM:BR144</strain>
    </source>
</reference>
<evidence type="ECO:0000256" key="1">
    <source>
        <dbReference type="SAM" id="MobiDB-lite"/>
    </source>
</evidence>
<proteinExistence type="predicted"/>
<dbReference type="EMBL" id="GL376578">
    <property type="status" value="NOT_ANNOTATED_CDS"/>
    <property type="molecule type" value="Genomic_DNA"/>
</dbReference>
<dbReference type="eggNOG" id="ENOG502S4JU">
    <property type="taxonomic scope" value="Eukaryota"/>
</dbReference>
<accession>K3X9Q9</accession>
<dbReference type="VEuPathDB" id="FungiDB:PYU1_G013929"/>
<feature type="compositionally biased region" description="Low complexity" evidence="1">
    <location>
        <begin position="163"/>
        <end position="179"/>
    </location>
</feature>
<reference evidence="2" key="3">
    <citation type="submission" date="2015-02" db="UniProtKB">
        <authorList>
            <consortium name="EnsemblProtists"/>
        </authorList>
    </citation>
    <scope>IDENTIFICATION</scope>
    <source>
        <strain evidence="2">DAOM BR144</strain>
    </source>
</reference>
<reference evidence="3" key="1">
    <citation type="journal article" date="2010" name="Genome Biol.">
        <title>Genome sequence of the necrotrophic plant pathogen Pythium ultimum reveals original pathogenicity mechanisms and effector repertoire.</title>
        <authorList>
            <person name="Levesque C.A."/>
            <person name="Brouwer H."/>
            <person name="Cano L."/>
            <person name="Hamilton J.P."/>
            <person name="Holt C."/>
            <person name="Huitema E."/>
            <person name="Raffaele S."/>
            <person name="Robideau G.P."/>
            <person name="Thines M."/>
            <person name="Win J."/>
            <person name="Zerillo M.M."/>
            <person name="Beakes G.W."/>
            <person name="Boore J.L."/>
            <person name="Busam D."/>
            <person name="Dumas B."/>
            <person name="Ferriera S."/>
            <person name="Fuerstenberg S.I."/>
            <person name="Gachon C.M."/>
            <person name="Gaulin E."/>
            <person name="Govers F."/>
            <person name="Grenville-Briggs L."/>
            <person name="Horner N."/>
            <person name="Hostetler J."/>
            <person name="Jiang R.H."/>
            <person name="Johnson J."/>
            <person name="Krajaejun T."/>
            <person name="Lin H."/>
            <person name="Meijer H.J."/>
            <person name="Moore B."/>
            <person name="Morris P."/>
            <person name="Phuntmart V."/>
            <person name="Puiu D."/>
            <person name="Shetty J."/>
            <person name="Stajich J.E."/>
            <person name="Tripathy S."/>
            <person name="Wawra S."/>
            <person name="van West P."/>
            <person name="Whitty B.R."/>
            <person name="Coutinho P.M."/>
            <person name="Henrissat B."/>
            <person name="Martin F."/>
            <person name="Thomas P.D."/>
            <person name="Tyler B.M."/>
            <person name="De Vries R.P."/>
            <person name="Kamoun S."/>
            <person name="Yandell M."/>
            <person name="Tisserat N."/>
            <person name="Buell C.R."/>
        </authorList>
    </citation>
    <scope>NUCLEOTIDE SEQUENCE</scope>
    <source>
        <strain evidence="3">DAOM:BR144</strain>
    </source>
</reference>